<accession>A0A974XX96</accession>
<dbReference type="KEGG" id="lsf:I8J32_012175"/>
<reference evidence="1 2" key="1">
    <citation type="submission" date="2021-03" db="EMBL/GenBank/DDBJ databases">
        <title>Lysobacter sp. nov. isolated from soil of gangwondo yeongwol, south Korea.</title>
        <authorList>
            <person name="Kim K.R."/>
            <person name="Kim K.H."/>
            <person name="Jeon C.O."/>
        </authorList>
    </citation>
    <scope>NUCLEOTIDE SEQUENCE [LARGE SCALE GENOMIC DNA]</scope>
    <source>
        <strain evidence="1 2">R19</strain>
    </source>
</reference>
<dbReference type="Gene3D" id="1.10.575.10">
    <property type="entry name" value="P1 Nuclease"/>
    <property type="match status" value="1"/>
</dbReference>
<dbReference type="Proteomes" id="UP000639274">
    <property type="component" value="Chromosome"/>
</dbReference>
<dbReference type="EMBL" id="CP071518">
    <property type="protein sequence ID" value="QSX77507.1"/>
    <property type="molecule type" value="Genomic_DNA"/>
</dbReference>
<dbReference type="SUPFAM" id="SSF48537">
    <property type="entry name" value="Phospholipase C/P1 nuclease"/>
    <property type="match status" value="1"/>
</dbReference>
<gene>
    <name evidence="1" type="ORF">I8J32_012175</name>
</gene>
<evidence type="ECO:0008006" key="3">
    <source>
        <dbReference type="Google" id="ProtNLM"/>
    </source>
</evidence>
<dbReference type="InterPro" id="IPR008947">
    <property type="entry name" value="PLipase_C/P1_nuclease_dom_sf"/>
</dbReference>
<sequence length="368" mass="40278">MTSLGPASSETFISNADQKEANMRVSGVMGLSLVLALGMVNDANAWSKETHRRIVLDALQYMKNNPTKTQYNKLATWAKSAGVSFEQLATVIAQSAADVDDFADTYLCGAVSGDCQRAPAWSAATDIAHYTRYWHFQNHTRGPDLHGNDFGGYDYGRLTQYGDVDELAAGWLWNDHLDDGQGGMGGLLGDGSKYNTYSTTEARYRIGTASTKSMYADYQSMPFQPIDNLGQAWWTSFREHPTAQTLGYALHTTDLLQPHHTWTTLGKNHSGWEQWVNDYYYSLSLNNPTLVTAALSDGTFNKKCTSSSTSDVRGLLTEGGAYSYRVGGAVLSSTDHSTRLSIAQKTVPRAIAMTVLVLDCAALHVTKS</sequence>
<organism evidence="1 2">
    <name type="scientific">Agrilutibacter solisilvae</name>
    <dbReference type="NCBI Taxonomy" id="2763317"/>
    <lineage>
        <taxon>Bacteria</taxon>
        <taxon>Pseudomonadati</taxon>
        <taxon>Pseudomonadota</taxon>
        <taxon>Gammaproteobacteria</taxon>
        <taxon>Lysobacterales</taxon>
        <taxon>Lysobacteraceae</taxon>
        <taxon>Agrilutibacter</taxon>
    </lineage>
</organism>
<protein>
    <recommendedName>
        <fullName evidence="3">Phospholipase</fullName>
    </recommendedName>
</protein>
<dbReference type="GO" id="GO:0016788">
    <property type="term" value="F:hydrolase activity, acting on ester bonds"/>
    <property type="evidence" value="ECO:0007669"/>
    <property type="project" value="InterPro"/>
</dbReference>
<name>A0A974XX96_9GAMM</name>
<evidence type="ECO:0000313" key="1">
    <source>
        <dbReference type="EMBL" id="QSX77507.1"/>
    </source>
</evidence>
<evidence type="ECO:0000313" key="2">
    <source>
        <dbReference type="Proteomes" id="UP000639274"/>
    </source>
</evidence>
<proteinExistence type="predicted"/>
<keyword evidence="2" id="KW-1185">Reference proteome</keyword>
<dbReference type="AlphaFoldDB" id="A0A974XX96"/>
<dbReference type="RefSeq" id="WP_200612528.1">
    <property type="nucleotide sequence ID" value="NZ_CP071518.1"/>
</dbReference>